<dbReference type="RefSeq" id="WP_100151817.1">
    <property type="nucleotide sequence ID" value="NZ_MEIL01000019.1"/>
</dbReference>
<keyword evidence="13" id="KW-1185">Reference proteome</keyword>
<evidence type="ECO:0000256" key="1">
    <source>
        <dbReference type="ARBA" id="ARBA00001164"/>
    </source>
</evidence>
<evidence type="ECO:0000313" key="13">
    <source>
        <dbReference type="Proteomes" id="UP000230202"/>
    </source>
</evidence>
<dbReference type="InterPro" id="IPR011060">
    <property type="entry name" value="RibuloseP-bd_barrel"/>
</dbReference>
<dbReference type="AlphaFoldDB" id="A0A2N9X8Q4"/>
<comment type="pathway">
    <text evidence="2 10">Amino-acid biosynthesis; L-tryptophan biosynthesis; L-tryptophan from chorismate: step 3/5.</text>
</comment>
<name>A0A2N9X8Q4_9NEIS</name>
<comment type="caution">
    <text evidence="12">The sequence shown here is derived from an EMBL/GenBank/DDBJ whole genome shotgun (WGS) entry which is preliminary data.</text>
</comment>
<comment type="catalytic activity">
    <reaction evidence="1 10">
        <text>N-(5-phospho-beta-D-ribosyl)anthranilate = 1-(2-carboxyphenylamino)-1-deoxy-D-ribulose 5-phosphate</text>
        <dbReference type="Rhea" id="RHEA:21540"/>
        <dbReference type="ChEBI" id="CHEBI:18277"/>
        <dbReference type="ChEBI" id="CHEBI:58613"/>
        <dbReference type="EC" id="5.3.1.24"/>
    </reaction>
</comment>
<dbReference type="CDD" id="cd00405">
    <property type="entry name" value="PRAI"/>
    <property type="match status" value="1"/>
</dbReference>
<dbReference type="GO" id="GO:0000162">
    <property type="term" value="P:L-tryptophan biosynthetic process"/>
    <property type="evidence" value="ECO:0007669"/>
    <property type="project" value="UniProtKB-UniRule"/>
</dbReference>
<dbReference type="InterPro" id="IPR001240">
    <property type="entry name" value="PRAI_dom"/>
</dbReference>
<protein>
    <recommendedName>
        <fullName evidence="5 10">N-(5'-phosphoribosyl)anthranilate isomerase</fullName>
        <shortName evidence="10">PRAI</shortName>
        <ecNumber evidence="4 10">5.3.1.24</ecNumber>
    </recommendedName>
</protein>
<proteinExistence type="inferred from homology"/>
<keyword evidence="8 10" id="KW-0057">Aromatic amino acid biosynthesis</keyword>
<keyword evidence="6 10" id="KW-0028">Amino-acid biosynthesis</keyword>
<evidence type="ECO:0000259" key="11">
    <source>
        <dbReference type="Pfam" id="PF00697"/>
    </source>
</evidence>
<evidence type="ECO:0000256" key="8">
    <source>
        <dbReference type="ARBA" id="ARBA00023141"/>
    </source>
</evidence>
<dbReference type="InterPro" id="IPR044643">
    <property type="entry name" value="TrpF_fam"/>
</dbReference>
<dbReference type="GO" id="GO:0004640">
    <property type="term" value="F:phosphoribosylanthranilate isomerase activity"/>
    <property type="evidence" value="ECO:0007669"/>
    <property type="project" value="UniProtKB-UniRule"/>
</dbReference>
<feature type="domain" description="N-(5'phosphoribosyl) anthranilate isomerase (PRAI)" evidence="11">
    <location>
        <begin position="6"/>
        <end position="199"/>
    </location>
</feature>
<dbReference type="EC" id="5.3.1.24" evidence="4 10"/>
<comment type="similarity">
    <text evidence="3 10">Belongs to the TrpF family.</text>
</comment>
<dbReference type="EMBL" id="MEIL01000019">
    <property type="protein sequence ID" value="PIT40742.1"/>
    <property type="molecule type" value="Genomic_DNA"/>
</dbReference>
<evidence type="ECO:0000313" key="12">
    <source>
        <dbReference type="EMBL" id="PIT40742.1"/>
    </source>
</evidence>
<accession>A0A2N9X8Q4</accession>
<keyword evidence="7 10" id="KW-0822">Tryptophan biosynthesis</keyword>
<sequence>MNIRTKICGMTRVEDAQFAAQLGVDAIGLIFFAGSKRCVTIGQAQTIVRAIAPFVTVVGLFVNARADEIEDVLAKVPLDMLQFHGDENAEFCRQFQRPYIKAVRVQNRGDIETAAAVYTDARALLFDAAVSGQYGGTGQSFDWQILPSTLVRPWVLSGGLKPENIVSAIRQSNALAIDVCSGVEQAPGVKDKQKMQDLMSAISIFSTRSVDSGC</sequence>
<dbReference type="Gene3D" id="3.20.20.70">
    <property type="entry name" value="Aldolase class I"/>
    <property type="match status" value="1"/>
</dbReference>
<dbReference type="Proteomes" id="UP000230202">
    <property type="component" value="Unassembled WGS sequence"/>
</dbReference>
<evidence type="ECO:0000256" key="3">
    <source>
        <dbReference type="ARBA" id="ARBA00007571"/>
    </source>
</evidence>
<evidence type="ECO:0000256" key="2">
    <source>
        <dbReference type="ARBA" id="ARBA00004664"/>
    </source>
</evidence>
<gene>
    <name evidence="10" type="primary">trpF</name>
    <name evidence="12" type="ORF">BHC54_03700</name>
</gene>
<evidence type="ECO:0000256" key="10">
    <source>
        <dbReference type="HAMAP-Rule" id="MF_00135"/>
    </source>
</evidence>
<dbReference type="FunFam" id="3.20.20.70:FF:000075">
    <property type="entry name" value="Tryptophan biosynthesis protein TRP1"/>
    <property type="match status" value="1"/>
</dbReference>
<dbReference type="NCBIfam" id="NF002298">
    <property type="entry name" value="PRK01222.1-4"/>
    <property type="match status" value="1"/>
</dbReference>
<evidence type="ECO:0000256" key="7">
    <source>
        <dbReference type="ARBA" id="ARBA00022822"/>
    </source>
</evidence>
<dbReference type="SUPFAM" id="SSF51366">
    <property type="entry name" value="Ribulose-phoshate binding barrel"/>
    <property type="match status" value="1"/>
</dbReference>
<dbReference type="PANTHER" id="PTHR42894:SF1">
    <property type="entry name" value="N-(5'-PHOSPHORIBOSYL)ANTHRANILATE ISOMERASE"/>
    <property type="match status" value="1"/>
</dbReference>
<organism evidence="12 13">
    <name type="scientific">Snodgrassella alvi</name>
    <dbReference type="NCBI Taxonomy" id="1196083"/>
    <lineage>
        <taxon>Bacteria</taxon>
        <taxon>Pseudomonadati</taxon>
        <taxon>Pseudomonadota</taxon>
        <taxon>Betaproteobacteria</taxon>
        <taxon>Neisseriales</taxon>
        <taxon>Neisseriaceae</taxon>
        <taxon>Snodgrassella</taxon>
    </lineage>
</organism>
<dbReference type="InterPro" id="IPR013785">
    <property type="entry name" value="Aldolase_TIM"/>
</dbReference>
<evidence type="ECO:0000256" key="9">
    <source>
        <dbReference type="ARBA" id="ARBA00023235"/>
    </source>
</evidence>
<dbReference type="Pfam" id="PF00697">
    <property type="entry name" value="PRAI"/>
    <property type="match status" value="1"/>
</dbReference>
<dbReference type="UniPathway" id="UPA00035">
    <property type="reaction ID" value="UER00042"/>
</dbReference>
<dbReference type="PANTHER" id="PTHR42894">
    <property type="entry name" value="N-(5'-PHOSPHORIBOSYL)ANTHRANILATE ISOMERASE"/>
    <property type="match status" value="1"/>
</dbReference>
<reference evidence="12" key="1">
    <citation type="journal article" date="2017" name="MBio">
        <title>Type VI secretion-mediated competition in the bee gut microbiome.</title>
        <authorList>
            <person name="Steele M.I."/>
            <person name="Kwong W.K."/>
            <person name="Powell J.E."/>
            <person name="Whiteley M."/>
            <person name="Moran N.A."/>
        </authorList>
    </citation>
    <scope>NUCLEOTIDE SEQUENCE [LARGE SCALE GENOMIC DNA]</scope>
    <source>
        <strain evidence="12">WkB273</strain>
    </source>
</reference>
<evidence type="ECO:0000256" key="4">
    <source>
        <dbReference type="ARBA" id="ARBA00012572"/>
    </source>
</evidence>
<dbReference type="HAMAP" id="MF_00135">
    <property type="entry name" value="PRAI"/>
    <property type="match status" value="1"/>
</dbReference>
<keyword evidence="9 10" id="KW-0413">Isomerase</keyword>
<evidence type="ECO:0000256" key="5">
    <source>
        <dbReference type="ARBA" id="ARBA00022272"/>
    </source>
</evidence>
<evidence type="ECO:0000256" key="6">
    <source>
        <dbReference type="ARBA" id="ARBA00022605"/>
    </source>
</evidence>